<reference evidence="1 2" key="1">
    <citation type="submission" date="2021-06" db="EMBL/GenBank/DDBJ databases">
        <authorList>
            <person name="Palmer J.M."/>
        </authorList>
    </citation>
    <scope>NUCLEOTIDE SEQUENCE [LARGE SCALE GENOMIC DNA]</scope>
    <source>
        <strain evidence="1 2">XR_2019</strain>
        <tissue evidence="1">Muscle</tissue>
    </source>
</reference>
<sequence length="104" mass="11750">MKETVIDDIISLESSLNEDFLTLIDSGLQLTNTVTHRNTHYNRGSKTSCHNLVLPFTLFFNDNNKTFSNIYCLFLHVRASLDKSVSHIVFVHTSQNIFPSSSSA</sequence>
<gene>
    <name evidence="1" type="ORF">XENORESO_016937</name>
</gene>
<evidence type="ECO:0000313" key="2">
    <source>
        <dbReference type="Proteomes" id="UP001444071"/>
    </source>
</evidence>
<comment type="caution">
    <text evidence="1">The sequence shown here is derived from an EMBL/GenBank/DDBJ whole genome shotgun (WGS) entry which is preliminary data.</text>
</comment>
<protein>
    <submittedName>
        <fullName evidence="1">Uncharacterized protein</fullName>
    </submittedName>
</protein>
<organism evidence="1 2">
    <name type="scientific">Xenotaenia resolanae</name>
    <dbReference type="NCBI Taxonomy" id="208358"/>
    <lineage>
        <taxon>Eukaryota</taxon>
        <taxon>Metazoa</taxon>
        <taxon>Chordata</taxon>
        <taxon>Craniata</taxon>
        <taxon>Vertebrata</taxon>
        <taxon>Euteleostomi</taxon>
        <taxon>Actinopterygii</taxon>
        <taxon>Neopterygii</taxon>
        <taxon>Teleostei</taxon>
        <taxon>Neoteleostei</taxon>
        <taxon>Acanthomorphata</taxon>
        <taxon>Ovalentaria</taxon>
        <taxon>Atherinomorphae</taxon>
        <taxon>Cyprinodontiformes</taxon>
        <taxon>Goodeidae</taxon>
        <taxon>Xenotaenia</taxon>
    </lineage>
</organism>
<accession>A0ABV0X9G3</accession>
<evidence type="ECO:0000313" key="1">
    <source>
        <dbReference type="EMBL" id="MEQ2278359.1"/>
    </source>
</evidence>
<name>A0ABV0X9G3_9TELE</name>
<keyword evidence="2" id="KW-1185">Reference proteome</keyword>
<proteinExistence type="predicted"/>
<dbReference type="Proteomes" id="UP001444071">
    <property type="component" value="Unassembled WGS sequence"/>
</dbReference>
<dbReference type="EMBL" id="JAHRIM010095765">
    <property type="protein sequence ID" value="MEQ2278359.1"/>
    <property type="molecule type" value="Genomic_DNA"/>
</dbReference>